<name>A0A919PYN6_9ACTN</name>
<accession>A0A919PYN6</accession>
<protein>
    <submittedName>
        <fullName evidence="2">Uncharacterized protein</fullName>
    </submittedName>
</protein>
<comment type="caution">
    <text evidence="2">The sequence shown here is derived from an EMBL/GenBank/DDBJ whole genome shotgun (WGS) entry which is preliminary data.</text>
</comment>
<proteinExistence type="predicted"/>
<evidence type="ECO:0000313" key="2">
    <source>
        <dbReference type="EMBL" id="GIG52514.1"/>
    </source>
</evidence>
<dbReference type="Proteomes" id="UP000660611">
    <property type="component" value="Unassembled WGS sequence"/>
</dbReference>
<reference evidence="2" key="1">
    <citation type="submission" date="2021-01" db="EMBL/GenBank/DDBJ databases">
        <title>Whole genome shotgun sequence of Dactylosporangium siamense NBRC 106093.</title>
        <authorList>
            <person name="Komaki H."/>
            <person name="Tamura T."/>
        </authorList>
    </citation>
    <scope>NUCLEOTIDE SEQUENCE</scope>
    <source>
        <strain evidence="2">NBRC 106093</strain>
    </source>
</reference>
<sequence>MHMAVAGQRHATTPTDQRQCPDAIRSYSGRPPVEVTIIITRHNVAELDDMRALIDAIGLPRHEYAELDEWPSRGRIRWC</sequence>
<feature type="region of interest" description="Disordered" evidence="1">
    <location>
        <begin position="1"/>
        <end position="27"/>
    </location>
</feature>
<dbReference type="AlphaFoldDB" id="A0A919PYN6"/>
<evidence type="ECO:0000256" key="1">
    <source>
        <dbReference type="SAM" id="MobiDB-lite"/>
    </source>
</evidence>
<gene>
    <name evidence="2" type="ORF">Dsi01nite_105550</name>
</gene>
<evidence type="ECO:0000313" key="3">
    <source>
        <dbReference type="Proteomes" id="UP000660611"/>
    </source>
</evidence>
<dbReference type="EMBL" id="BONQ01000182">
    <property type="protein sequence ID" value="GIG52514.1"/>
    <property type="molecule type" value="Genomic_DNA"/>
</dbReference>
<organism evidence="2 3">
    <name type="scientific">Dactylosporangium siamense</name>
    <dbReference type="NCBI Taxonomy" id="685454"/>
    <lineage>
        <taxon>Bacteria</taxon>
        <taxon>Bacillati</taxon>
        <taxon>Actinomycetota</taxon>
        <taxon>Actinomycetes</taxon>
        <taxon>Micromonosporales</taxon>
        <taxon>Micromonosporaceae</taxon>
        <taxon>Dactylosporangium</taxon>
    </lineage>
</organism>
<keyword evidence="3" id="KW-1185">Reference proteome</keyword>